<organism evidence="2">
    <name type="scientific">Vibrio chaetopteri</name>
    <dbReference type="NCBI Taxonomy" id="3016528"/>
    <lineage>
        <taxon>Bacteria</taxon>
        <taxon>Pseudomonadati</taxon>
        <taxon>Pseudomonadota</taxon>
        <taxon>Gammaproteobacteria</taxon>
        <taxon>Vibrionales</taxon>
        <taxon>Vibrionaceae</taxon>
        <taxon>Vibrio</taxon>
    </lineage>
</organism>
<dbReference type="GO" id="GO:0016757">
    <property type="term" value="F:glycosyltransferase activity"/>
    <property type="evidence" value="ECO:0007669"/>
    <property type="project" value="UniProtKB-KW"/>
</dbReference>
<dbReference type="SUPFAM" id="SSF53448">
    <property type="entry name" value="Nucleotide-diphospho-sugar transferases"/>
    <property type="match status" value="1"/>
</dbReference>
<gene>
    <name evidence="2" type="ORF">PG915_01920</name>
</gene>
<sequence>MQVADSTPINLHVDHLYLSSSILLLSGWFVAEEFTENVRLFHKQDELNQHTLLVPRMDVVAALNLTDETFCSGFVCIADVSHCDDDIEISINGHITSLSAFDGSLCDNPEHILQATGALRSQFLAQIDQQSIAAQTEKARSCIDVCELLDGNLLLLDGWVLDESYVDAVVTNVFGEKQDLTFNTIRFARPDVSEELELLDVSQKIGISIVSRLTIATQGLSVELRSRNSQPFEVTVKSSDRKLESQPLLKKQLDRTDVYQKDFLNSGCRNISNVVQAIWNSEEKNAGLESVTTMKVYGRDIPEPMVSIIIPIYGRYDFIQHQMLAFSEDVDMHNHEIIYVLDDPKIEREFGIAANGVFQAFKYSFKTVYAGLNLGFSGANNLGASIAKGKYILALNSDVMPTTTGWLSRLVAKYQQTDDCGVLGTRLVYEDDTLQHLGMEYVQDPYYPGIWMNQHPYKGMPSSLFPSQQVRSVESVTGACMLMEKALFDKVNGFDTGYVIGDFEDSDLCLKVSEQDKKIYLDSEEKLVHLERLSQSLVDSGDWKFKLTILNGTRQRNKWDKKILEVKAANA</sequence>
<accession>A0AAU8BJ25</accession>
<keyword evidence="2" id="KW-0328">Glycosyltransferase</keyword>
<evidence type="ECO:0000259" key="1">
    <source>
        <dbReference type="Pfam" id="PF00535"/>
    </source>
</evidence>
<dbReference type="PANTHER" id="PTHR43179:SF7">
    <property type="entry name" value="RHAMNOSYLTRANSFERASE WBBL"/>
    <property type="match status" value="1"/>
</dbReference>
<dbReference type="PANTHER" id="PTHR43179">
    <property type="entry name" value="RHAMNOSYLTRANSFERASE WBBL"/>
    <property type="match status" value="1"/>
</dbReference>
<dbReference type="RefSeq" id="WP_353497644.1">
    <property type="nucleotide sequence ID" value="NZ_CP115920.1"/>
</dbReference>
<reference evidence="2" key="1">
    <citation type="submission" date="2023-01" db="EMBL/GenBank/DDBJ databases">
        <title>Vibrio sp. CB1-14 genome sequencing.</title>
        <authorList>
            <person name="Otstavnykh N."/>
            <person name="Isaeva M."/>
            <person name="Meleshko D."/>
        </authorList>
    </citation>
    <scope>NUCLEOTIDE SEQUENCE</scope>
    <source>
        <strain evidence="2">CB1-14</strain>
    </source>
</reference>
<dbReference type="Pfam" id="PF00535">
    <property type="entry name" value="Glycos_transf_2"/>
    <property type="match status" value="1"/>
</dbReference>
<name>A0AAU8BJ25_9VIBR</name>
<dbReference type="KEGG" id="vck:PG915_01920"/>
<dbReference type="Gene3D" id="3.90.550.10">
    <property type="entry name" value="Spore Coat Polysaccharide Biosynthesis Protein SpsA, Chain A"/>
    <property type="match status" value="1"/>
</dbReference>
<dbReference type="EMBL" id="CP115920">
    <property type="protein sequence ID" value="XCD16361.1"/>
    <property type="molecule type" value="Genomic_DNA"/>
</dbReference>
<keyword evidence="2" id="KW-0808">Transferase</keyword>
<dbReference type="EC" id="2.4.-.-" evidence="2"/>
<dbReference type="InterPro" id="IPR029044">
    <property type="entry name" value="Nucleotide-diphossugar_trans"/>
</dbReference>
<evidence type="ECO:0000313" key="2">
    <source>
        <dbReference type="EMBL" id="XCD16361.1"/>
    </source>
</evidence>
<protein>
    <submittedName>
        <fullName evidence="2">Glycosyltransferase family 2 protein</fullName>
        <ecNumber evidence="2">2.4.-.-</ecNumber>
    </submittedName>
</protein>
<feature type="domain" description="Glycosyltransferase 2-like" evidence="1">
    <location>
        <begin position="307"/>
        <end position="435"/>
    </location>
</feature>
<dbReference type="AlphaFoldDB" id="A0AAU8BJ25"/>
<dbReference type="InterPro" id="IPR001173">
    <property type="entry name" value="Glyco_trans_2-like"/>
</dbReference>
<proteinExistence type="predicted"/>